<keyword evidence="8" id="KW-1185">Reference proteome</keyword>
<dbReference type="AlphaFoldDB" id="A0A6M4A8B5"/>
<comment type="catalytic activity">
    <reaction evidence="1">
        <text>ATP + protein L-histidine = ADP + protein N-phospho-L-histidine.</text>
        <dbReference type="EC" id="2.7.13.3"/>
    </reaction>
</comment>
<dbReference type="InterPro" id="IPR004358">
    <property type="entry name" value="Sig_transdc_His_kin-like_C"/>
</dbReference>
<dbReference type="GO" id="GO:0000160">
    <property type="term" value="P:phosphorelay signal transduction system"/>
    <property type="evidence" value="ECO:0007669"/>
    <property type="project" value="UniProtKB-KW"/>
</dbReference>
<accession>A0A6M4A8B5</accession>
<evidence type="ECO:0000256" key="3">
    <source>
        <dbReference type="ARBA" id="ARBA00022679"/>
    </source>
</evidence>
<dbReference type="SUPFAM" id="SSF55874">
    <property type="entry name" value="ATPase domain of HSP90 chaperone/DNA topoisomerase II/histidine kinase"/>
    <property type="match status" value="1"/>
</dbReference>
<dbReference type="PRINTS" id="PR00344">
    <property type="entry name" value="BCTRLSENSOR"/>
</dbReference>
<dbReference type="SMART" id="SM00387">
    <property type="entry name" value="HATPase_c"/>
    <property type="match status" value="1"/>
</dbReference>
<evidence type="ECO:0000313" key="7">
    <source>
        <dbReference type="EMBL" id="QJQ06279.1"/>
    </source>
</evidence>
<dbReference type="InterPro" id="IPR003594">
    <property type="entry name" value="HATPase_dom"/>
</dbReference>
<evidence type="ECO:0000256" key="5">
    <source>
        <dbReference type="ARBA" id="ARBA00023012"/>
    </source>
</evidence>
<sequence length="195" mass="21197">MLTEDLPAAARQHFLNNIIEQNQRQKQLIDKLLALIKIEQQHSLEQHSIDLASLLALVKADAHVRLQEKALDLHIELAPDLVRIKGDALLLRQALGNLLDNAIAFAPHGSHIILSASQDNQAIALSVSDRGPGIPDYAQQRIFERFYSLARPDAAKSTGLGLPLVREVALLHGGSISVSNRAEGGACACLRLPLP</sequence>
<name>A0A6M4A8B5_9BURK</name>
<gene>
    <name evidence="7" type="ORF">EJG51_010925</name>
</gene>
<dbReference type="EC" id="2.7.13.3" evidence="2"/>
<dbReference type="PANTHER" id="PTHR43711:SF1">
    <property type="entry name" value="HISTIDINE KINASE 1"/>
    <property type="match status" value="1"/>
</dbReference>
<evidence type="ECO:0000259" key="6">
    <source>
        <dbReference type="PROSITE" id="PS50109"/>
    </source>
</evidence>
<keyword evidence="3" id="KW-0808">Transferase</keyword>
<feature type="domain" description="Histidine kinase" evidence="6">
    <location>
        <begin position="1"/>
        <end position="195"/>
    </location>
</feature>
<dbReference type="Proteomes" id="UP000274350">
    <property type="component" value="Chromosome"/>
</dbReference>
<dbReference type="PROSITE" id="PS50109">
    <property type="entry name" value="HIS_KIN"/>
    <property type="match status" value="1"/>
</dbReference>
<keyword evidence="4" id="KW-0418">Kinase</keyword>
<dbReference type="Pfam" id="PF02518">
    <property type="entry name" value="HATPase_c"/>
    <property type="match status" value="1"/>
</dbReference>
<reference evidence="7 8" key="1">
    <citation type="journal article" date="2019" name="Int. J. Syst. Evol. Microbiol.">
        <title>Undibacterium piscinae sp. nov., isolated from Korean shiner intestine.</title>
        <authorList>
            <person name="Lee S.Y."/>
            <person name="Kang W."/>
            <person name="Kim P.S."/>
            <person name="Kim H.S."/>
            <person name="Sung H."/>
            <person name="Shin N.R."/>
            <person name="Whon T.W."/>
            <person name="Yun J.H."/>
            <person name="Lee J.Y."/>
            <person name="Lee J.Y."/>
            <person name="Jung M.J."/>
            <person name="Jeong Y.S."/>
            <person name="Tak E.J."/>
            <person name="Han J.E."/>
            <person name="Hyun D.W."/>
            <person name="Kang M.S."/>
            <person name="Lee K.E."/>
            <person name="Lee B.H."/>
            <person name="Bae J.W."/>
        </authorList>
    </citation>
    <scope>NUCLEOTIDE SEQUENCE [LARGE SCALE GENOMIC DNA]</scope>
    <source>
        <strain evidence="7 8">S11R28</strain>
    </source>
</reference>
<proteinExistence type="predicted"/>
<dbReference type="InterPro" id="IPR050736">
    <property type="entry name" value="Sensor_HK_Regulatory"/>
</dbReference>
<dbReference type="Gene3D" id="3.30.565.10">
    <property type="entry name" value="Histidine kinase-like ATPase, C-terminal domain"/>
    <property type="match status" value="1"/>
</dbReference>
<organism evidence="7 8">
    <name type="scientific">Undibacterium piscinae</name>
    <dbReference type="NCBI Taxonomy" id="2495591"/>
    <lineage>
        <taxon>Bacteria</taxon>
        <taxon>Pseudomonadati</taxon>
        <taxon>Pseudomonadota</taxon>
        <taxon>Betaproteobacteria</taxon>
        <taxon>Burkholderiales</taxon>
        <taxon>Oxalobacteraceae</taxon>
        <taxon>Undibacterium</taxon>
    </lineage>
</organism>
<dbReference type="EMBL" id="CP051152">
    <property type="protein sequence ID" value="QJQ06279.1"/>
    <property type="molecule type" value="Genomic_DNA"/>
</dbReference>
<dbReference type="InterPro" id="IPR036890">
    <property type="entry name" value="HATPase_C_sf"/>
</dbReference>
<keyword evidence="5" id="KW-0902">Two-component regulatory system</keyword>
<dbReference type="InterPro" id="IPR005467">
    <property type="entry name" value="His_kinase_dom"/>
</dbReference>
<dbReference type="PANTHER" id="PTHR43711">
    <property type="entry name" value="TWO-COMPONENT HISTIDINE KINASE"/>
    <property type="match status" value="1"/>
</dbReference>
<evidence type="ECO:0000256" key="1">
    <source>
        <dbReference type="ARBA" id="ARBA00000085"/>
    </source>
</evidence>
<evidence type="ECO:0000313" key="8">
    <source>
        <dbReference type="Proteomes" id="UP000274350"/>
    </source>
</evidence>
<dbReference type="GO" id="GO:0004673">
    <property type="term" value="F:protein histidine kinase activity"/>
    <property type="evidence" value="ECO:0007669"/>
    <property type="project" value="UniProtKB-EC"/>
</dbReference>
<dbReference type="KEGG" id="upi:EJG51_010925"/>
<evidence type="ECO:0000256" key="2">
    <source>
        <dbReference type="ARBA" id="ARBA00012438"/>
    </source>
</evidence>
<protein>
    <recommendedName>
        <fullName evidence="2">histidine kinase</fullName>
        <ecNumber evidence="2">2.7.13.3</ecNumber>
    </recommendedName>
</protein>
<evidence type="ECO:0000256" key="4">
    <source>
        <dbReference type="ARBA" id="ARBA00022777"/>
    </source>
</evidence>